<accession>A0A1G6PFN4</accession>
<evidence type="ECO:0000313" key="2">
    <source>
        <dbReference type="EMBL" id="SDC79062.1"/>
    </source>
</evidence>
<dbReference type="GO" id="GO:0016747">
    <property type="term" value="F:acyltransferase activity, transferring groups other than amino-acyl groups"/>
    <property type="evidence" value="ECO:0007669"/>
    <property type="project" value="InterPro"/>
</dbReference>
<dbReference type="PROSITE" id="PS51186">
    <property type="entry name" value="GNAT"/>
    <property type="match status" value="1"/>
</dbReference>
<dbReference type="InterPro" id="IPR000182">
    <property type="entry name" value="GNAT_dom"/>
</dbReference>
<proteinExistence type="predicted"/>
<dbReference type="Pfam" id="PF13508">
    <property type="entry name" value="Acetyltransf_7"/>
    <property type="match status" value="1"/>
</dbReference>
<dbReference type="Proteomes" id="UP000198666">
    <property type="component" value="Unassembled WGS sequence"/>
</dbReference>
<name>A0A1G6PFN4_9BACI</name>
<reference evidence="3" key="1">
    <citation type="submission" date="2016-10" db="EMBL/GenBank/DDBJ databases">
        <authorList>
            <person name="Varghese N."/>
            <person name="Submissions S."/>
        </authorList>
    </citation>
    <scope>NUCLEOTIDE SEQUENCE [LARGE SCALE GENOMIC DNA]</scope>
    <source>
        <strain evidence="3">DSM 21620</strain>
    </source>
</reference>
<protein>
    <submittedName>
        <fullName evidence="2">Acetyltransferase (GNAT) domain-containing protein</fullName>
    </submittedName>
</protein>
<dbReference type="Gene3D" id="3.40.630.30">
    <property type="match status" value="1"/>
</dbReference>
<evidence type="ECO:0000313" key="3">
    <source>
        <dbReference type="Proteomes" id="UP000198666"/>
    </source>
</evidence>
<dbReference type="CDD" id="cd04301">
    <property type="entry name" value="NAT_SF"/>
    <property type="match status" value="1"/>
</dbReference>
<gene>
    <name evidence="2" type="ORF">SAMN05421663_104118</name>
</gene>
<feature type="domain" description="N-acetyltransferase" evidence="1">
    <location>
        <begin position="1"/>
        <end position="131"/>
    </location>
</feature>
<dbReference type="InterPro" id="IPR016181">
    <property type="entry name" value="Acyl_CoA_acyltransferase"/>
</dbReference>
<sequence>MNWYEKLSKYFPIEEMKSREHMELLLKEKADVYFKDESENHVLMYAEFDHFLFIDYLYVAANTRGQGVGGKLIDRMKKKGKPILLEVEPLQYEDSDSKKRLRFYERQGFQHAQTIGYNRRSLATDKENPMEILYWTPNEESEKEIFEAMRDMYEQIHTYKDRQLYGEAYQTSDEVLTFSKDRAKDSIFNALEDKQK</sequence>
<organism evidence="2 3">
    <name type="scientific">Terribacillus halophilus</name>
    <dbReference type="NCBI Taxonomy" id="361279"/>
    <lineage>
        <taxon>Bacteria</taxon>
        <taxon>Bacillati</taxon>
        <taxon>Bacillota</taxon>
        <taxon>Bacilli</taxon>
        <taxon>Bacillales</taxon>
        <taxon>Bacillaceae</taxon>
        <taxon>Terribacillus</taxon>
    </lineage>
</organism>
<dbReference type="OrthoDB" id="2425381at2"/>
<dbReference type="EMBL" id="FMZB01000004">
    <property type="protein sequence ID" value="SDC79062.1"/>
    <property type="molecule type" value="Genomic_DNA"/>
</dbReference>
<dbReference type="AlphaFoldDB" id="A0A1G6PFN4"/>
<dbReference type="SUPFAM" id="SSF55729">
    <property type="entry name" value="Acyl-CoA N-acyltransferases (Nat)"/>
    <property type="match status" value="1"/>
</dbReference>
<dbReference type="RefSeq" id="WP_093726916.1">
    <property type="nucleotide sequence ID" value="NZ_FMZB01000004.1"/>
</dbReference>
<dbReference type="STRING" id="361279.SAMN05421663_104118"/>
<keyword evidence="2" id="KW-0808">Transferase</keyword>
<evidence type="ECO:0000259" key="1">
    <source>
        <dbReference type="PROSITE" id="PS51186"/>
    </source>
</evidence>
<keyword evidence="3" id="KW-1185">Reference proteome</keyword>